<dbReference type="GO" id="GO:0016787">
    <property type="term" value="F:hydrolase activity"/>
    <property type="evidence" value="ECO:0007669"/>
    <property type="project" value="UniProtKB-KW"/>
</dbReference>
<keyword evidence="11" id="KW-0653">Protein transport</keyword>
<keyword evidence="12" id="KW-1133">Transmembrane helix</keyword>
<evidence type="ECO:0000256" key="13">
    <source>
        <dbReference type="ARBA" id="ARBA00023134"/>
    </source>
</evidence>
<dbReference type="PANTHER" id="PTHR10903:SF135">
    <property type="entry name" value="TRANSLOCASE OF CHLOROPLAST 120, CHLOROPLASTIC-RELATED"/>
    <property type="match status" value="1"/>
</dbReference>
<keyword evidence="6" id="KW-0479">Metal-binding</keyword>
<dbReference type="Pfam" id="PF11886">
    <property type="entry name" value="TOC159_MAD"/>
    <property type="match status" value="1"/>
</dbReference>
<evidence type="ECO:0000256" key="8">
    <source>
        <dbReference type="ARBA" id="ARBA00022801"/>
    </source>
</evidence>
<dbReference type="eggNOG" id="ENOG502QR60">
    <property type="taxonomic scope" value="Eukaryota"/>
</dbReference>
<comment type="similarity">
    <text evidence="16">Belongs to the TRAFAC class TrmE-Era-EngA-EngB-Septin-like GTPase superfamily. AIG1/Toc34/Toc159-like paraseptin GTPase family. TOC159 subfamily.</text>
</comment>
<dbReference type="InterPro" id="IPR006703">
    <property type="entry name" value="G_AIG1"/>
</dbReference>
<dbReference type="GO" id="GO:0009707">
    <property type="term" value="C:chloroplast outer membrane"/>
    <property type="evidence" value="ECO:0007669"/>
    <property type="project" value="UniProtKB-SubCell"/>
</dbReference>
<dbReference type="Pfam" id="PF04548">
    <property type="entry name" value="AIG1"/>
    <property type="match status" value="1"/>
</dbReference>
<dbReference type="KEGG" id="csl:COCSUDRAFT_26914"/>
<evidence type="ECO:0000313" key="20">
    <source>
        <dbReference type="EMBL" id="EIE27818.1"/>
    </source>
</evidence>
<keyword evidence="3" id="KW-0150">Chloroplast</keyword>
<dbReference type="PANTHER" id="PTHR10903">
    <property type="entry name" value="GTPASE, IMAP FAMILY MEMBER-RELATED"/>
    <property type="match status" value="1"/>
</dbReference>
<keyword evidence="4" id="KW-0934">Plastid</keyword>
<feature type="domain" description="AIG1-type G" evidence="19">
    <location>
        <begin position="74"/>
        <end position="312"/>
    </location>
</feature>
<evidence type="ECO:0000256" key="16">
    <source>
        <dbReference type="ARBA" id="ARBA00023775"/>
    </source>
</evidence>
<comment type="caution">
    <text evidence="20">The sequence shown here is derived from an EMBL/GenBank/DDBJ whole genome shotgun (WGS) entry which is preliminary data.</text>
</comment>
<dbReference type="AlphaFoldDB" id="I0ZAZ9"/>
<dbReference type="OrthoDB" id="8954335at2759"/>
<evidence type="ECO:0000256" key="18">
    <source>
        <dbReference type="SAM" id="SignalP"/>
    </source>
</evidence>
<dbReference type="GO" id="GO:0015031">
    <property type="term" value="P:protein transport"/>
    <property type="evidence" value="ECO:0007669"/>
    <property type="project" value="UniProtKB-KW"/>
</dbReference>
<dbReference type="STRING" id="574566.I0ZAZ9"/>
<keyword evidence="7" id="KW-0547">Nucleotide-binding</keyword>
<sequence>MRRKVLGLHVLLLRIALRLGQNPRSSLVQQVVYRLDLAESIRAPTRGPRRNPFETALAEAERQEAESGPPAELPFSATILCVGITGVGKTATIHSVLGLPPPAMGSFEPETKQVRVLDGAINGIRVRFIDTPGLQAAASAVGYNARILAQIRKAHRKYKPDNVLYFDRMDQVRRDQSDIPVLRALTNSLGAAMWFNCILVLTHAAAAPPDNNNGPMTYDVYANQRCHTLQQAIRFAAGDQRLMNPLAPAENHPNCRRNAAGEPVLPSGNPWKQQMLLLCLSSKILSDADSLLKISATNTGAWPASRLQQMLRGQRLPPIPHLLSVMVQPKLPRKYPEEERDIMREDEIAALPTEEERRREIRREEAKADDGAQVSIPAPDPPLPPTFDADVSTHRYRFLEQPGGWLARPFVEPTGLDHDDGIDGLSTERSIVLRRKGQHVGGIPLFAMAQMQKDKNQQMLNADVEASVYHTSRLVSTAALDLMTTQRDLIYTARAETRLKIHPKDKAALGITVARLGPVAVGLKAENRLKLHKKAKLVSTLGRMTCKTRMGRENATAGQAELKLRLGDDQRSQIVAGTSFMNFRNDMAIAGNLAAQFSPTPETQVVSRCSLNSKSAGSVSMRVTSHDYPQLGYSLLVPIASALINRLRGKDMY</sequence>
<evidence type="ECO:0000256" key="1">
    <source>
        <dbReference type="ARBA" id="ARBA00001946"/>
    </source>
</evidence>
<keyword evidence="9" id="KW-1002">Plastid outer membrane</keyword>
<dbReference type="GO" id="GO:0046872">
    <property type="term" value="F:metal ion binding"/>
    <property type="evidence" value="ECO:0007669"/>
    <property type="project" value="UniProtKB-KW"/>
</dbReference>
<accession>I0ZAZ9</accession>
<keyword evidence="2" id="KW-0813">Transport</keyword>
<dbReference type="Proteomes" id="UP000007264">
    <property type="component" value="Unassembled WGS sequence"/>
</dbReference>
<evidence type="ECO:0000256" key="14">
    <source>
        <dbReference type="ARBA" id="ARBA00023136"/>
    </source>
</evidence>
<feature type="region of interest" description="Disordered" evidence="17">
    <location>
        <begin position="354"/>
        <end position="384"/>
    </location>
</feature>
<keyword evidence="14" id="KW-0472">Membrane</keyword>
<feature type="signal peptide" evidence="18">
    <location>
        <begin position="1"/>
        <end position="20"/>
    </location>
</feature>
<dbReference type="GO" id="GO:0005525">
    <property type="term" value="F:GTP binding"/>
    <property type="evidence" value="ECO:0007669"/>
    <property type="project" value="UniProtKB-KW"/>
</dbReference>
<evidence type="ECO:0000256" key="4">
    <source>
        <dbReference type="ARBA" id="ARBA00022640"/>
    </source>
</evidence>
<evidence type="ECO:0000256" key="9">
    <source>
        <dbReference type="ARBA" id="ARBA00022805"/>
    </source>
</evidence>
<feature type="compositionally biased region" description="Basic and acidic residues" evidence="17">
    <location>
        <begin position="354"/>
        <end position="370"/>
    </location>
</feature>
<evidence type="ECO:0000256" key="5">
    <source>
        <dbReference type="ARBA" id="ARBA00022692"/>
    </source>
</evidence>
<reference evidence="20 21" key="1">
    <citation type="journal article" date="2012" name="Genome Biol.">
        <title>The genome of the polar eukaryotic microalga coccomyxa subellipsoidea reveals traits of cold adaptation.</title>
        <authorList>
            <person name="Blanc G."/>
            <person name="Agarkova I."/>
            <person name="Grimwood J."/>
            <person name="Kuo A."/>
            <person name="Brueggeman A."/>
            <person name="Dunigan D."/>
            <person name="Gurnon J."/>
            <person name="Ladunga I."/>
            <person name="Lindquist E."/>
            <person name="Lucas S."/>
            <person name="Pangilinan J."/>
            <person name="Proschold T."/>
            <person name="Salamov A."/>
            <person name="Schmutz J."/>
            <person name="Weeks D."/>
            <person name="Yamada T."/>
            <person name="Claverie J.M."/>
            <person name="Grigoriev I."/>
            <person name="Van Etten J."/>
            <person name="Lomsadze A."/>
            <person name="Borodovsky M."/>
        </authorList>
    </citation>
    <scope>NUCLEOTIDE SEQUENCE [LARGE SCALE GENOMIC DNA]</scope>
    <source>
        <strain evidence="20 21">C-169</strain>
    </source>
</reference>
<evidence type="ECO:0000256" key="2">
    <source>
        <dbReference type="ARBA" id="ARBA00022448"/>
    </source>
</evidence>
<name>I0ZAZ9_COCSC</name>
<gene>
    <name evidence="20" type="ORF">COCSUDRAFT_26914</name>
</gene>
<evidence type="ECO:0000256" key="15">
    <source>
        <dbReference type="ARBA" id="ARBA00023766"/>
    </source>
</evidence>
<protein>
    <recommendedName>
        <fullName evidence="19">AIG1-type G domain-containing protein</fullName>
    </recommendedName>
</protein>
<dbReference type="PROSITE" id="PS51720">
    <property type="entry name" value="G_AIG1"/>
    <property type="match status" value="1"/>
</dbReference>
<evidence type="ECO:0000256" key="3">
    <source>
        <dbReference type="ARBA" id="ARBA00022528"/>
    </source>
</evidence>
<dbReference type="InterPro" id="IPR045058">
    <property type="entry name" value="GIMA/IAN/Toc"/>
</dbReference>
<feature type="chain" id="PRO_5003636868" description="AIG1-type G domain-containing protein" evidence="18">
    <location>
        <begin position="21"/>
        <end position="653"/>
    </location>
</feature>
<evidence type="ECO:0000256" key="7">
    <source>
        <dbReference type="ARBA" id="ARBA00022741"/>
    </source>
</evidence>
<keyword evidence="21" id="KW-1185">Reference proteome</keyword>
<keyword evidence="10" id="KW-0460">Magnesium</keyword>
<evidence type="ECO:0000256" key="17">
    <source>
        <dbReference type="SAM" id="MobiDB-lite"/>
    </source>
</evidence>
<dbReference type="InterPro" id="IPR024283">
    <property type="entry name" value="TOC159_MAD"/>
</dbReference>
<organism evidence="20 21">
    <name type="scientific">Coccomyxa subellipsoidea (strain C-169)</name>
    <name type="common">Green microalga</name>
    <dbReference type="NCBI Taxonomy" id="574566"/>
    <lineage>
        <taxon>Eukaryota</taxon>
        <taxon>Viridiplantae</taxon>
        <taxon>Chlorophyta</taxon>
        <taxon>core chlorophytes</taxon>
        <taxon>Trebouxiophyceae</taxon>
        <taxon>Trebouxiophyceae incertae sedis</taxon>
        <taxon>Coccomyxaceae</taxon>
        <taxon>Coccomyxa</taxon>
        <taxon>Coccomyxa subellipsoidea</taxon>
    </lineage>
</organism>
<evidence type="ECO:0000256" key="11">
    <source>
        <dbReference type="ARBA" id="ARBA00022927"/>
    </source>
</evidence>
<dbReference type="SUPFAM" id="SSF52540">
    <property type="entry name" value="P-loop containing nucleoside triphosphate hydrolases"/>
    <property type="match status" value="1"/>
</dbReference>
<dbReference type="RefSeq" id="XP_005652362.1">
    <property type="nucleotide sequence ID" value="XM_005652305.1"/>
</dbReference>
<keyword evidence="13" id="KW-0342">GTP-binding</keyword>
<dbReference type="GeneID" id="17045833"/>
<dbReference type="EMBL" id="AGSI01000001">
    <property type="protein sequence ID" value="EIE27818.1"/>
    <property type="molecule type" value="Genomic_DNA"/>
</dbReference>
<keyword evidence="8" id="KW-0378">Hydrolase</keyword>
<dbReference type="Gene3D" id="3.40.50.300">
    <property type="entry name" value="P-loop containing nucleotide triphosphate hydrolases"/>
    <property type="match status" value="1"/>
</dbReference>
<comment type="subcellular location">
    <subcellularLocation>
        <location evidence="15">Plastid</location>
        <location evidence="15">Chloroplast outer membrane</location>
        <topology evidence="15">Single-pass membrane protein</topology>
    </subcellularLocation>
</comment>
<keyword evidence="18" id="KW-0732">Signal</keyword>
<evidence type="ECO:0000313" key="21">
    <source>
        <dbReference type="Proteomes" id="UP000007264"/>
    </source>
</evidence>
<proteinExistence type="inferred from homology"/>
<evidence type="ECO:0000256" key="12">
    <source>
        <dbReference type="ARBA" id="ARBA00022989"/>
    </source>
</evidence>
<comment type="cofactor">
    <cofactor evidence="1">
        <name>Mg(2+)</name>
        <dbReference type="ChEBI" id="CHEBI:18420"/>
    </cofactor>
</comment>
<evidence type="ECO:0000259" key="19">
    <source>
        <dbReference type="PROSITE" id="PS51720"/>
    </source>
</evidence>
<evidence type="ECO:0000256" key="10">
    <source>
        <dbReference type="ARBA" id="ARBA00022842"/>
    </source>
</evidence>
<keyword evidence="5" id="KW-0812">Transmembrane</keyword>
<dbReference type="InterPro" id="IPR027417">
    <property type="entry name" value="P-loop_NTPase"/>
</dbReference>
<evidence type="ECO:0000256" key="6">
    <source>
        <dbReference type="ARBA" id="ARBA00022723"/>
    </source>
</evidence>